<name>A0ABS4YNR5_9MICO</name>
<evidence type="ECO:0000313" key="1">
    <source>
        <dbReference type="EMBL" id="MBP2410431.1"/>
    </source>
</evidence>
<dbReference type="NCBIfam" id="NF046062">
    <property type="entry name" value="citrull_CtlX"/>
    <property type="match status" value="1"/>
</dbReference>
<protein>
    <recommendedName>
        <fullName evidence="3">Amidinotransferase</fullName>
    </recommendedName>
</protein>
<dbReference type="RefSeq" id="WP_209894040.1">
    <property type="nucleotide sequence ID" value="NZ_BAAAJV010000008.1"/>
</dbReference>
<dbReference type="EMBL" id="JAGIOC010000001">
    <property type="protein sequence ID" value="MBP2410431.1"/>
    <property type="molecule type" value="Genomic_DNA"/>
</dbReference>
<keyword evidence="2" id="KW-1185">Reference proteome</keyword>
<accession>A0ABS4YNR5</accession>
<dbReference type="Gene3D" id="3.75.10.10">
    <property type="entry name" value="L-arginine/glycine Amidinotransferase, Chain A"/>
    <property type="match status" value="1"/>
</dbReference>
<proteinExistence type="predicted"/>
<reference evidence="1 2" key="1">
    <citation type="submission" date="2021-03" db="EMBL/GenBank/DDBJ databases">
        <title>Sequencing the genomes of 1000 actinobacteria strains.</title>
        <authorList>
            <person name="Klenk H.-P."/>
        </authorList>
    </citation>
    <scope>NUCLEOTIDE SEQUENCE [LARGE SCALE GENOMIC DNA]</scope>
    <source>
        <strain evidence="1 2">DSM 14564</strain>
    </source>
</reference>
<dbReference type="PIRSF" id="PIRSF028188">
    <property type="entry name" value="Amdntrnsf_FN0238"/>
    <property type="match status" value="1"/>
</dbReference>
<dbReference type="Proteomes" id="UP000698222">
    <property type="component" value="Unassembled WGS sequence"/>
</dbReference>
<dbReference type="PANTHER" id="PTHR43224">
    <property type="entry name" value="AMIDINOTRANSFERASE"/>
    <property type="match status" value="1"/>
</dbReference>
<evidence type="ECO:0000313" key="2">
    <source>
        <dbReference type="Proteomes" id="UP000698222"/>
    </source>
</evidence>
<evidence type="ECO:0008006" key="3">
    <source>
        <dbReference type="Google" id="ProtNLM"/>
    </source>
</evidence>
<gene>
    <name evidence="1" type="ORF">JOF44_003334</name>
</gene>
<dbReference type="PANTHER" id="PTHR43224:SF1">
    <property type="entry name" value="AMIDINOTRANSFERASE"/>
    <property type="match status" value="1"/>
</dbReference>
<organism evidence="1 2">
    <name type="scientific">Brachybacterium fresconis</name>
    <dbReference type="NCBI Taxonomy" id="173363"/>
    <lineage>
        <taxon>Bacteria</taxon>
        <taxon>Bacillati</taxon>
        <taxon>Actinomycetota</taxon>
        <taxon>Actinomycetes</taxon>
        <taxon>Micrococcales</taxon>
        <taxon>Dermabacteraceae</taxon>
        <taxon>Brachybacterium</taxon>
    </lineage>
</organism>
<dbReference type="Pfam" id="PF19420">
    <property type="entry name" value="DDAH_eukar"/>
    <property type="match status" value="1"/>
</dbReference>
<dbReference type="SUPFAM" id="SSF55909">
    <property type="entry name" value="Pentein"/>
    <property type="match status" value="1"/>
</dbReference>
<sequence length="324" mass="34710">MAGQAPAHVVLVRPHRFHPNPLTAADNAFQHDVTAPSGEIARRARAEVDGLAEVLVDAGVEVSVFEDEGTTTPDSVFPNNWLSTHEDGTVVLYPMCAPNRRAERRVDVVAHLRAHFSVRRVLDLSGYEDRARFLEGTGAMVLDHVGRIAYACRSQRLDPELFALACAELGYSPLLMDAADRDGMPVYHTNVLMSVGTDVAIVGSGMIRDPGRRARVLGSLHGSGRDVVEISESQVQGFLGNCLEVSGRDGPALVMSARAAGNLSPAQRRRIERCCRILTAAVPTIEAAGGSVRCMIAGIHLPLGKAPASTGMPNPRITVMPQTV</sequence>
<dbReference type="InterPro" id="IPR014541">
    <property type="entry name" value="Amdntrnsf_FN0238"/>
</dbReference>
<comment type="caution">
    <text evidence="1">The sequence shown here is derived from an EMBL/GenBank/DDBJ whole genome shotgun (WGS) entry which is preliminary data.</text>
</comment>